<dbReference type="EMBL" id="MU826351">
    <property type="protein sequence ID" value="KAJ7381032.1"/>
    <property type="molecule type" value="Genomic_DNA"/>
</dbReference>
<dbReference type="AlphaFoldDB" id="A0A9W9ZG25"/>
<keyword evidence="6" id="KW-0560">Oxidoreductase</keyword>
<comment type="caution">
    <text evidence="9">The sequence shown here is derived from an EMBL/GenBank/DDBJ whole genome shotgun (WGS) entry which is preliminary data.</text>
</comment>
<comment type="similarity">
    <text evidence="2">Belongs to the prenylcysteine oxidase family.</text>
</comment>
<dbReference type="GO" id="GO:0030327">
    <property type="term" value="P:prenylated protein catabolic process"/>
    <property type="evidence" value="ECO:0007669"/>
    <property type="project" value="TreeGrafter"/>
</dbReference>
<dbReference type="PANTHER" id="PTHR15944">
    <property type="entry name" value="FARNESYLCYSTEINE LYASE"/>
    <property type="match status" value="1"/>
</dbReference>
<dbReference type="Gene3D" id="3.50.50.60">
    <property type="entry name" value="FAD/NAD(P)-binding domain"/>
    <property type="match status" value="1"/>
</dbReference>
<comment type="cofactor">
    <cofactor evidence="1">
        <name>FAD</name>
        <dbReference type="ChEBI" id="CHEBI:57692"/>
    </cofactor>
</comment>
<dbReference type="GO" id="GO:0030328">
    <property type="term" value="P:prenylcysteine catabolic process"/>
    <property type="evidence" value="ECO:0007669"/>
    <property type="project" value="InterPro"/>
</dbReference>
<evidence type="ECO:0000256" key="2">
    <source>
        <dbReference type="ARBA" id="ARBA00009967"/>
    </source>
</evidence>
<dbReference type="Proteomes" id="UP001163046">
    <property type="component" value="Unassembled WGS sequence"/>
</dbReference>
<evidence type="ECO:0000256" key="3">
    <source>
        <dbReference type="ARBA" id="ARBA00022630"/>
    </source>
</evidence>
<keyword evidence="4" id="KW-0732">Signal</keyword>
<evidence type="ECO:0000313" key="9">
    <source>
        <dbReference type="EMBL" id="KAJ7381032.1"/>
    </source>
</evidence>
<dbReference type="InterPro" id="IPR036188">
    <property type="entry name" value="FAD/NAD-bd_sf"/>
</dbReference>
<dbReference type="Pfam" id="PF13450">
    <property type="entry name" value="NAD_binding_8"/>
    <property type="match status" value="1"/>
</dbReference>
<sequence>MGVVDLTIPNPTYSRFGGSLFGALFLAKQRTVCAGERSSNPNIAIIGAGIGGSSSSHFLRELFGPEATIDVFEASDRIGGRLNTMEIAGRRYESGGSIIHPANKYMGDFVKHLGFKKLKSSEPSSLLGIYNGEEFAFYGSRSKLVNDIKLIWRYGLIDLYTMDKFITNMLKSFSNIYKLQENHQAFNSVPEMLKAMGGEEFYGYTQLTTRQTLEKIGLKPLLINELVTAVMRVNYGQDVTLNGFAGKDQVDFTV</sequence>
<keyword evidence="10" id="KW-1185">Reference proteome</keyword>
<dbReference type="InterPro" id="IPR017046">
    <property type="entry name" value="Prenylcysteine_Oxase1"/>
</dbReference>
<dbReference type="InterPro" id="IPR010795">
    <property type="entry name" value="Prenylcys_lyase"/>
</dbReference>
<evidence type="ECO:0000256" key="6">
    <source>
        <dbReference type="ARBA" id="ARBA00023002"/>
    </source>
</evidence>
<dbReference type="PANTHER" id="PTHR15944:SF0">
    <property type="entry name" value="PRENYLCYSTEINE LYASE DOMAIN-CONTAINING PROTEIN"/>
    <property type="match status" value="1"/>
</dbReference>
<keyword evidence="7" id="KW-0325">Glycoprotein</keyword>
<proteinExistence type="inferred from homology"/>
<protein>
    <submittedName>
        <fullName evidence="9">Prenylcysteine oxidase-like</fullName>
    </submittedName>
</protein>
<dbReference type="SUPFAM" id="SSF51905">
    <property type="entry name" value="FAD/NAD(P)-binding domain"/>
    <property type="match status" value="1"/>
</dbReference>
<keyword evidence="3" id="KW-0285">Flavoprotein</keyword>
<evidence type="ECO:0000256" key="5">
    <source>
        <dbReference type="ARBA" id="ARBA00022827"/>
    </source>
</evidence>
<evidence type="ECO:0000256" key="1">
    <source>
        <dbReference type="ARBA" id="ARBA00001974"/>
    </source>
</evidence>
<evidence type="ECO:0000313" key="10">
    <source>
        <dbReference type="Proteomes" id="UP001163046"/>
    </source>
</evidence>
<feature type="domain" description="Prenylcysteine lyase" evidence="8">
    <location>
        <begin position="140"/>
        <end position="246"/>
    </location>
</feature>
<gene>
    <name evidence="9" type="primary">PCYOX1L_1</name>
    <name evidence="9" type="ORF">OS493_004628</name>
</gene>
<dbReference type="OrthoDB" id="437369at2759"/>
<dbReference type="GO" id="GO:0001735">
    <property type="term" value="F:prenylcysteine oxidase activity"/>
    <property type="evidence" value="ECO:0007669"/>
    <property type="project" value="InterPro"/>
</dbReference>
<evidence type="ECO:0000256" key="4">
    <source>
        <dbReference type="ARBA" id="ARBA00022729"/>
    </source>
</evidence>
<evidence type="ECO:0000256" key="7">
    <source>
        <dbReference type="ARBA" id="ARBA00023180"/>
    </source>
</evidence>
<organism evidence="9 10">
    <name type="scientific">Desmophyllum pertusum</name>
    <dbReference type="NCBI Taxonomy" id="174260"/>
    <lineage>
        <taxon>Eukaryota</taxon>
        <taxon>Metazoa</taxon>
        <taxon>Cnidaria</taxon>
        <taxon>Anthozoa</taxon>
        <taxon>Hexacorallia</taxon>
        <taxon>Scleractinia</taxon>
        <taxon>Caryophylliina</taxon>
        <taxon>Caryophylliidae</taxon>
        <taxon>Desmophyllum</taxon>
    </lineage>
</organism>
<name>A0A9W9ZG25_9CNID</name>
<reference evidence="9" key="1">
    <citation type="submission" date="2023-01" db="EMBL/GenBank/DDBJ databases">
        <title>Genome assembly of the deep-sea coral Lophelia pertusa.</title>
        <authorList>
            <person name="Herrera S."/>
            <person name="Cordes E."/>
        </authorList>
    </citation>
    <scope>NUCLEOTIDE SEQUENCE</scope>
    <source>
        <strain evidence="9">USNM1676648</strain>
        <tissue evidence="9">Polyp</tissue>
    </source>
</reference>
<accession>A0A9W9ZG25</accession>
<keyword evidence="5" id="KW-0274">FAD</keyword>
<dbReference type="Pfam" id="PF07156">
    <property type="entry name" value="Prenylcys_lyase"/>
    <property type="match status" value="1"/>
</dbReference>
<evidence type="ECO:0000259" key="8">
    <source>
        <dbReference type="Pfam" id="PF07156"/>
    </source>
</evidence>